<feature type="transmembrane region" description="Helical" evidence="1">
    <location>
        <begin position="13"/>
        <end position="29"/>
    </location>
</feature>
<keyword evidence="1" id="KW-1133">Transmembrane helix</keyword>
<protein>
    <submittedName>
        <fullName evidence="2">Uncharacterized protein</fullName>
    </submittedName>
</protein>
<comment type="caution">
    <text evidence="2">The sequence shown here is derived from an EMBL/GenBank/DDBJ whole genome shotgun (WGS) entry which is preliminary data.</text>
</comment>
<accession>E1LUD5</accession>
<evidence type="ECO:0000313" key="3">
    <source>
        <dbReference type="Proteomes" id="UP000003316"/>
    </source>
</evidence>
<organism evidence="2 3">
    <name type="scientific">Streptococcus mitis SK597</name>
    <dbReference type="NCBI Taxonomy" id="585204"/>
    <lineage>
        <taxon>Bacteria</taxon>
        <taxon>Bacillati</taxon>
        <taxon>Bacillota</taxon>
        <taxon>Bacilli</taxon>
        <taxon>Lactobacillales</taxon>
        <taxon>Streptococcaceae</taxon>
        <taxon>Streptococcus</taxon>
        <taxon>Streptococcus mitis group</taxon>
    </lineage>
</organism>
<dbReference type="Proteomes" id="UP000003316">
    <property type="component" value="Unassembled WGS sequence"/>
</dbReference>
<dbReference type="AlphaFoldDB" id="E1LUD5"/>
<sequence>MEFEMEKYSFKKGILYFLMLANQKMLFFFRKYDMMIS</sequence>
<name>E1LUD5_STRMT</name>
<keyword evidence="1" id="KW-0812">Transmembrane</keyword>
<evidence type="ECO:0000256" key="1">
    <source>
        <dbReference type="SAM" id="Phobius"/>
    </source>
</evidence>
<proteinExistence type="predicted"/>
<reference evidence="2 3" key="1">
    <citation type="submission" date="2010-09" db="EMBL/GenBank/DDBJ databases">
        <authorList>
            <person name="Daugherty S.C."/>
            <person name="Tallon L.J."/>
            <person name="Jones K.M."/>
            <person name="Liu X."/>
            <person name="Kilian M."/>
            <person name="Tettelin H."/>
        </authorList>
    </citation>
    <scope>NUCLEOTIDE SEQUENCE [LARGE SCALE GENOMIC DNA]</scope>
    <source>
        <strain evidence="2 3">SK597</strain>
    </source>
</reference>
<keyword evidence="1" id="KW-0472">Membrane</keyword>
<dbReference type="EMBL" id="AEDV01000083">
    <property type="protein sequence ID" value="EFN99983.1"/>
    <property type="molecule type" value="Genomic_DNA"/>
</dbReference>
<evidence type="ECO:0000313" key="2">
    <source>
        <dbReference type="EMBL" id="EFN99983.1"/>
    </source>
</evidence>
<gene>
    <name evidence="2" type="ORF">SMSK597_1580</name>
</gene>